<protein>
    <submittedName>
        <fullName evidence="1">Uncharacterized protein</fullName>
    </submittedName>
</protein>
<comment type="caution">
    <text evidence="1">The sequence shown here is derived from an EMBL/GenBank/DDBJ whole genome shotgun (WGS) entry which is preliminary data.</text>
</comment>
<gene>
    <name evidence="1" type="ORF">HHI36_007421</name>
</gene>
<accession>A0ABD2MPL1</accession>
<dbReference type="AlphaFoldDB" id="A0ABD2MPL1"/>
<evidence type="ECO:0000313" key="1">
    <source>
        <dbReference type="EMBL" id="KAL3268303.1"/>
    </source>
</evidence>
<dbReference type="Proteomes" id="UP001516400">
    <property type="component" value="Unassembled WGS sequence"/>
</dbReference>
<evidence type="ECO:0000313" key="2">
    <source>
        <dbReference type="Proteomes" id="UP001516400"/>
    </source>
</evidence>
<organism evidence="1 2">
    <name type="scientific">Cryptolaemus montrouzieri</name>
    <dbReference type="NCBI Taxonomy" id="559131"/>
    <lineage>
        <taxon>Eukaryota</taxon>
        <taxon>Metazoa</taxon>
        <taxon>Ecdysozoa</taxon>
        <taxon>Arthropoda</taxon>
        <taxon>Hexapoda</taxon>
        <taxon>Insecta</taxon>
        <taxon>Pterygota</taxon>
        <taxon>Neoptera</taxon>
        <taxon>Endopterygota</taxon>
        <taxon>Coleoptera</taxon>
        <taxon>Polyphaga</taxon>
        <taxon>Cucujiformia</taxon>
        <taxon>Coccinelloidea</taxon>
        <taxon>Coccinellidae</taxon>
        <taxon>Scymninae</taxon>
        <taxon>Scymnini</taxon>
        <taxon>Cryptolaemus</taxon>
    </lineage>
</organism>
<name>A0ABD2MPL1_9CUCU</name>
<proteinExistence type="predicted"/>
<dbReference type="EMBL" id="JABFTP020000021">
    <property type="protein sequence ID" value="KAL3268303.1"/>
    <property type="molecule type" value="Genomic_DNA"/>
</dbReference>
<sequence>ITRDSRKHEITYSYGRHRNKPFGYAAAAGGKAAQCQYPSASFCDFFYRRCHRGQAC</sequence>
<feature type="non-terminal residue" evidence="1">
    <location>
        <position position="1"/>
    </location>
</feature>
<keyword evidence="2" id="KW-1185">Reference proteome</keyword>
<reference evidence="1 2" key="1">
    <citation type="journal article" date="2021" name="BMC Biol.">
        <title>Horizontally acquired antibacterial genes associated with adaptive radiation of ladybird beetles.</title>
        <authorList>
            <person name="Li H.S."/>
            <person name="Tang X.F."/>
            <person name="Huang Y.H."/>
            <person name="Xu Z.Y."/>
            <person name="Chen M.L."/>
            <person name="Du X.Y."/>
            <person name="Qiu B.Y."/>
            <person name="Chen P.T."/>
            <person name="Zhang W."/>
            <person name="Slipinski A."/>
            <person name="Escalona H.E."/>
            <person name="Waterhouse R.M."/>
            <person name="Zwick A."/>
            <person name="Pang H."/>
        </authorList>
    </citation>
    <scope>NUCLEOTIDE SEQUENCE [LARGE SCALE GENOMIC DNA]</scope>
    <source>
        <strain evidence="1">SYSU2018</strain>
    </source>
</reference>